<dbReference type="Pfam" id="PF09148">
    <property type="entry name" value="DUF1934"/>
    <property type="match status" value="1"/>
</dbReference>
<proteinExistence type="predicted"/>
<dbReference type="RefSeq" id="WP_227700389.1">
    <property type="nucleotide sequence ID" value="NZ_JAJEQW010000005.1"/>
</dbReference>
<dbReference type="Proteomes" id="UP001198893">
    <property type="component" value="Unassembled WGS sequence"/>
</dbReference>
<dbReference type="SUPFAM" id="SSF50814">
    <property type="entry name" value="Lipocalins"/>
    <property type="match status" value="1"/>
</dbReference>
<accession>A0AAW4WMV1</accession>
<evidence type="ECO:0000313" key="1">
    <source>
        <dbReference type="EMBL" id="MCC2241989.1"/>
    </source>
</evidence>
<dbReference type="InterPro" id="IPR015231">
    <property type="entry name" value="DUF1934"/>
</dbReference>
<sequence>MTKDVIVSISGLQMPAEGEAEPVEVITVGDYYQKNGKHYVLYEEVNEGFEGSTKNIIKMQENCIDITKKGVSNVHMVFEKNRKNMSYYGTPFGNLLVGIDAKDIKVEETEHCIDVQIDYALEVNYEHLADCTIKMKIASKEKGEFSLT</sequence>
<dbReference type="Gene3D" id="2.40.128.20">
    <property type="match status" value="1"/>
</dbReference>
<dbReference type="AlphaFoldDB" id="A0AAW4WMV1"/>
<protein>
    <submittedName>
        <fullName evidence="1">DUF1934 domain-containing protein</fullName>
    </submittedName>
</protein>
<dbReference type="EMBL" id="JAJEQW010000005">
    <property type="protein sequence ID" value="MCC2241989.1"/>
    <property type="molecule type" value="Genomic_DNA"/>
</dbReference>
<reference evidence="1" key="1">
    <citation type="submission" date="2021-10" db="EMBL/GenBank/DDBJ databases">
        <title>Anaerobic single-cell dispensing facilitates the cultivation of human gut bacteria.</title>
        <authorList>
            <person name="Afrizal A."/>
        </authorList>
    </citation>
    <scope>NUCLEOTIDE SEQUENCE</scope>
    <source>
        <strain evidence="1">CLA-AA-H204</strain>
    </source>
</reference>
<comment type="caution">
    <text evidence="1">The sequence shown here is derived from an EMBL/GenBank/DDBJ whole genome shotgun (WGS) entry which is preliminary data.</text>
</comment>
<organism evidence="1 2">
    <name type="scientific">Roseburia amylophila</name>
    <dbReference type="NCBI Taxonomy" id="2981794"/>
    <lineage>
        <taxon>Bacteria</taxon>
        <taxon>Bacillati</taxon>
        <taxon>Bacillota</taxon>
        <taxon>Clostridia</taxon>
        <taxon>Lachnospirales</taxon>
        <taxon>Lachnospiraceae</taxon>
        <taxon>Roseburia</taxon>
    </lineage>
</organism>
<gene>
    <name evidence="1" type="ORF">LKD47_06700</name>
</gene>
<name>A0AAW4WMV1_9FIRM</name>
<dbReference type="InterPro" id="IPR012674">
    <property type="entry name" value="Calycin"/>
</dbReference>
<evidence type="ECO:0000313" key="2">
    <source>
        <dbReference type="Proteomes" id="UP001198893"/>
    </source>
</evidence>